<organism evidence="3 4">
    <name type="scientific">Eiseniibacteriota bacterium</name>
    <dbReference type="NCBI Taxonomy" id="2212470"/>
    <lineage>
        <taxon>Bacteria</taxon>
        <taxon>Candidatus Eiseniibacteriota</taxon>
    </lineage>
</organism>
<dbReference type="Pfam" id="PF01206">
    <property type="entry name" value="TusA"/>
    <property type="match status" value="1"/>
</dbReference>
<evidence type="ECO:0000313" key="3">
    <source>
        <dbReference type="EMBL" id="MBM3317859.1"/>
    </source>
</evidence>
<feature type="domain" description="UPF0033" evidence="2">
    <location>
        <begin position="10"/>
        <end position="34"/>
    </location>
</feature>
<comment type="similarity">
    <text evidence="1">Belongs to the sulfur carrier protein TusA family.</text>
</comment>
<dbReference type="PANTHER" id="PTHR33279">
    <property type="entry name" value="SULFUR CARRIER PROTEIN YEDF-RELATED"/>
    <property type="match status" value="1"/>
</dbReference>
<dbReference type="AlphaFoldDB" id="A0A937XC40"/>
<evidence type="ECO:0000313" key="4">
    <source>
        <dbReference type="Proteomes" id="UP000748308"/>
    </source>
</evidence>
<dbReference type="Proteomes" id="UP000748308">
    <property type="component" value="Unassembled WGS sequence"/>
</dbReference>
<evidence type="ECO:0000259" key="2">
    <source>
        <dbReference type="PROSITE" id="PS01148"/>
    </source>
</evidence>
<sequence length="79" mass="8530">MADHEAVKVLDLKGLPCPMPVVKMSQEIGSVKVGEVIEVHTTDPGSLSDFPAWAKSSGNQVLESQQDGGVIRIFVKRLK</sequence>
<gene>
    <name evidence="3" type="ORF">FJY75_08390</name>
</gene>
<dbReference type="PANTHER" id="PTHR33279:SF6">
    <property type="entry name" value="SULFUR CARRIER PROTEIN YEDF-RELATED"/>
    <property type="match status" value="1"/>
</dbReference>
<dbReference type="EMBL" id="VGIY01000204">
    <property type="protein sequence ID" value="MBM3317859.1"/>
    <property type="molecule type" value="Genomic_DNA"/>
</dbReference>
<reference evidence="3" key="1">
    <citation type="submission" date="2019-03" db="EMBL/GenBank/DDBJ databases">
        <title>Lake Tanganyika Metagenome-Assembled Genomes (MAGs).</title>
        <authorList>
            <person name="Tran P."/>
        </authorList>
    </citation>
    <scope>NUCLEOTIDE SEQUENCE</scope>
    <source>
        <strain evidence="3">M_DeepCast_400m_m2_100</strain>
    </source>
</reference>
<accession>A0A937XC40</accession>
<dbReference type="CDD" id="cd00291">
    <property type="entry name" value="SirA_YedF_YeeD"/>
    <property type="match status" value="1"/>
</dbReference>
<dbReference type="InterPro" id="IPR036868">
    <property type="entry name" value="TusA-like_sf"/>
</dbReference>
<dbReference type="PROSITE" id="PS01148">
    <property type="entry name" value="UPF0033"/>
    <property type="match status" value="1"/>
</dbReference>
<dbReference type="Gene3D" id="3.30.110.40">
    <property type="entry name" value="TusA-like domain"/>
    <property type="match status" value="1"/>
</dbReference>
<proteinExistence type="inferred from homology"/>
<evidence type="ECO:0000256" key="1">
    <source>
        <dbReference type="ARBA" id="ARBA00008984"/>
    </source>
</evidence>
<name>A0A937XC40_UNCEI</name>
<dbReference type="InterPro" id="IPR001455">
    <property type="entry name" value="TusA-like"/>
</dbReference>
<protein>
    <submittedName>
        <fullName evidence="3">Sulfurtransferase TusA family protein</fullName>
    </submittedName>
</protein>
<dbReference type="SUPFAM" id="SSF64307">
    <property type="entry name" value="SirA-like"/>
    <property type="match status" value="1"/>
</dbReference>
<comment type="caution">
    <text evidence="3">The sequence shown here is derived from an EMBL/GenBank/DDBJ whole genome shotgun (WGS) entry which is preliminary data.</text>
</comment>